<dbReference type="AlphaFoldDB" id="A0A2P2PW86"/>
<reference evidence="1" key="1">
    <citation type="submission" date="2018-02" db="EMBL/GenBank/DDBJ databases">
        <title>Rhizophora mucronata_Transcriptome.</title>
        <authorList>
            <person name="Meera S.P."/>
            <person name="Sreeshan A."/>
            <person name="Augustine A."/>
        </authorList>
    </citation>
    <scope>NUCLEOTIDE SEQUENCE</scope>
    <source>
        <tissue evidence="1">Leaf</tissue>
    </source>
</reference>
<dbReference type="EMBL" id="GGEC01078524">
    <property type="protein sequence ID" value="MBX59008.1"/>
    <property type="molecule type" value="Transcribed_RNA"/>
</dbReference>
<sequence>MERIALHLSSIYHSQSDNQTEQLNHCIEGILEMYMLLASSQVVLVVVAN</sequence>
<accession>A0A2P2PW86</accession>
<name>A0A2P2PW86_RHIMU</name>
<protein>
    <submittedName>
        <fullName evidence="1">Uncharacterized protein</fullName>
    </submittedName>
</protein>
<evidence type="ECO:0000313" key="1">
    <source>
        <dbReference type="EMBL" id="MBX59008.1"/>
    </source>
</evidence>
<proteinExistence type="predicted"/>
<organism evidence="1">
    <name type="scientific">Rhizophora mucronata</name>
    <name type="common">Asiatic mangrove</name>
    <dbReference type="NCBI Taxonomy" id="61149"/>
    <lineage>
        <taxon>Eukaryota</taxon>
        <taxon>Viridiplantae</taxon>
        <taxon>Streptophyta</taxon>
        <taxon>Embryophyta</taxon>
        <taxon>Tracheophyta</taxon>
        <taxon>Spermatophyta</taxon>
        <taxon>Magnoliopsida</taxon>
        <taxon>eudicotyledons</taxon>
        <taxon>Gunneridae</taxon>
        <taxon>Pentapetalae</taxon>
        <taxon>rosids</taxon>
        <taxon>fabids</taxon>
        <taxon>Malpighiales</taxon>
        <taxon>Rhizophoraceae</taxon>
        <taxon>Rhizophora</taxon>
    </lineage>
</organism>